<dbReference type="Proteomes" id="UP001327560">
    <property type="component" value="Chromosome 8"/>
</dbReference>
<reference evidence="2 3" key="1">
    <citation type="submission" date="2023-10" db="EMBL/GenBank/DDBJ databases">
        <title>Chromosome-scale genome assembly provides insights into flower coloration mechanisms of Canna indica.</title>
        <authorList>
            <person name="Li C."/>
        </authorList>
    </citation>
    <scope>NUCLEOTIDE SEQUENCE [LARGE SCALE GENOMIC DNA]</scope>
    <source>
        <tissue evidence="2">Flower</tissue>
    </source>
</reference>
<dbReference type="SUPFAM" id="SSF53335">
    <property type="entry name" value="S-adenosyl-L-methionine-dependent methyltransferases"/>
    <property type="match status" value="1"/>
</dbReference>
<dbReference type="GO" id="GO:0008276">
    <property type="term" value="F:protein methyltransferase activity"/>
    <property type="evidence" value="ECO:0007669"/>
    <property type="project" value="InterPro"/>
</dbReference>
<evidence type="ECO:0000313" key="2">
    <source>
        <dbReference type="EMBL" id="WOL17315.1"/>
    </source>
</evidence>
<sequence>MEEEEREEQVMSEVHLGCPPHLSGPYVSHFTVCLPATHCSDHLQTGVLSREMLSLSAPNRHPQKIQKISSTEQNDPESSYHPPLEDMSHEFFNMDEDGDLVLTRRKNPNNRCLNFGLTIQHNITSSLLEVGLQVWKAALVLTDFIFHKSFTSTDLNDVIAIDLGAGTGLVGIALARVAKTVFITDKGVHILDNCDTNTHLNSSLLKFQENSVRIRELDWKDSWPPNMAVNFPSRDRLPKSRYLWNPLEIEEAESATVLLAADVIYSDELTDSFFSMLEKLMSRGSEKVLYLALEKRYNFSLDELDVVANGYSYFRCFFDDGDHGKDNNGMLPRFLGKQIDLTVIPQYIKEYDRGKDLEMWKITYCRKLNVDNSASS</sequence>
<dbReference type="PANTHER" id="PTHR23108">
    <property type="entry name" value="METHYLTRANSFERASE-RELATED"/>
    <property type="match status" value="1"/>
</dbReference>
<evidence type="ECO:0000313" key="3">
    <source>
        <dbReference type="Proteomes" id="UP001327560"/>
    </source>
</evidence>
<protein>
    <submittedName>
        <fullName evidence="2">Methyltransferase-like protein 22 isoform X1</fullName>
    </submittedName>
</protein>
<dbReference type="AlphaFoldDB" id="A0AAQ3KZ48"/>
<dbReference type="EMBL" id="CP136897">
    <property type="protein sequence ID" value="WOL17315.1"/>
    <property type="molecule type" value="Genomic_DNA"/>
</dbReference>
<proteinExistence type="predicted"/>
<dbReference type="InterPro" id="IPR038899">
    <property type="entry name" value="METTL22"/>
</dbReference>
<feature type="compositionally biased region" description="Polar residues" evidence="1">
    <location>
        <begin position="66"/>
        <end position="77"/>
    </location>
</feature>
<organism evidence="2 3">
    <name type="scientific">Canna indica</name>
    <name type="common">Indian-shot</name>
    <dbReference type="NCBI Taxonomy" id="4628"/>
    <lineage>
        <taxon>Eukaryota</taxon>
        <taxon>Viridiplantae</taxon>
        <taxon>Streptophyta</taxon>
        <taxon>Embryophyta</taxon>
        <taxon>Tracheophyta</taxon>
        <taxon>Spermatophyta</taxon>
        <taxon>Magnoliopsida</taxon>
        <taxon>Liliopsida</taxon>
        <taxon>Zingiberales</taxon>
        <taxon>Cannaceae</taxon>
        <taxon>Canna</taxon>
    </lineage>
</organism>
<name>A0AAQ3KZ48_9LILI</name>
<evidence type="ECO:0000256" key="1">
    <source>
        <dbReference type="SAM" id="MobiDB-lite"/>
    </source>
</evidence>
<dbReference type="Pfam" id="PF10294">
    <property type="entry name" value="Methyltransf_16"/>
    <property type="match status" value="1"/>
</dbReference>
<keyword evidence="3" id="KW-1185">Reference proteome</keyword>
<dbReference type="PANTHER" id="PTHR23108:SF0">
    <property type="entry name" value="METHYLTRANSFERASE-LIKE PROTEIN 22"/>
    <property type="match status" value="1"/>
</dbReference>
<keyword evidence="2" id="KW-0489">Methyltransferase</keyword>
<feature type="region of interest" description="Disordered" evidence="1">
    <location>
        <begin position="58"/>
        <end position="80"/>
    </location>
</feature>
<dbReference type="InterPro" id="IPR019410">
    <property type="entry name" value="Methyltransf_16"/>
</dbReference>
<dbReference type="Gene3D" id="3.40.50.150">
    <property type="entry name" value="Vaccinia Virus protein VP39"/>
    <property type="match status" value="1"/>
</dbReference>
<accession>A0AAQ3KZ48</accession>
<dbReference type="InterPro" id="IPR029063">
    <property type="entry name" value="SAM-dependent_MTases_sf"/>
</dbReference>
<keyword evidence="2" id="KW-0808">Transferase</keyword>
<dbReference type="GO" id="GO:0032259">
    <property type="term" value="P:methylation"/>
    <property type="evidence" value="ECO:0007669"/>
    <property type="project" value="UniProtKB-KW"/>
</dbReference>
<dbReference type="GO" id="GO:0005634">
    <property type="term" value="C:nucleus"/>
    <property type="evidence" value="ECO:0007669"/>
    <property type="project" value="TreeGrafter"/>
</dbReference>
<gene>
    <name evidence="2" type="ORF">Cni_G26106</name>
</gene>